<comment type="caution">
    <text evidence="11">The sequence shown here is derived from an EMBL/GenBank/DDBJ whole genome shotgun (WGS) entry which is preliminary data.</text>
</comment>
<keyword evidence="8 10" id="KW-0456">Lyase</keyword>
<accession>A0ABW4W0Z0</accession>
<dbReference type="GO" id="GO:0019171">
    <property type="term" value="F:(3R)-hydroxyacyl-[acyl-carrier-protein] dehydratase activity"/>
    <property type="evidence" value="ECO:0007669"/>
    <property type="project" value="UniProtKB-EC"/>
</dbReference>
<dbReference type="EC" id="4.2.1.59" evidence="10"/>
<evidence type="ECO:0000256" key="7">
    <source>
        <dbReference type="ARBA" id="ARBA00023098"/>
    </source>
</evidence>
<gene>
    <name evidence="10 11" type="primary">fabZ</name>
    <name evidence="11" type="ORF">ACFSJF_09270</name>
</gene>
<protein>
    <recommendedName>
        <fullName evidence="10">3-hydroxyacyl-[acyl-carrier-protein] dehydratase FabZ</fullName>
        <ecNumber evidence="10">4.2.1.59</ecNumber>
    </recommendedName>
    <alternativeName>
        <fullName evidence="10">(3R)-hydroxymyristoyl-[acyl-carrier-protein] dehydratase</fullName>
        <shortName evidence="10">(3R)-hydroxymyristoyl-ACP dehydrase</shortName>
    </alternativeName>
    <alternativeName>
        <fullName evidence="10">Beta-hydroxyacyl-ACP dehydratase</fullName>
    </alternativeName>
</protein>
<keyword evidence="5 10" id="KW-0444">Lipid biosynthesis</keyword>
<keyword evidence="6 10" id="KW-0441">Lipid A biosynthesis</keyword>
<evidence type="ECO:0000256" key="6">
    <source>
        <dbReference type="ARBA" id="ARBA00022556"/>
    </source>
</evidence>
<dbReference type="InterPro" id="IPR013114">
    <property type="entry name" value="FabA_FabZ"/>
</dbReference>
<keyword evidence="7 10" id="KW-0443">Lipid metabolism</keyword>
<proteinExistence type="inferred from homology"/>
<comment type="similarity">
    <text evidence="3 10">Belongs to the thioester dehydratase family. FabZ subfamily.</text>
</comment>
<evidence type="ECO:0000256" key="9">
    <source>
        <dbReference type="ARBA" id="ARBA00025049"/>
    </source>
</evidence>
<dbReference type="PANTHER" id="PTHR30272">
    <property type="entry name" value="3-HYDROXYACYL-[ACYL-CARRIER-PROTEIN] DEHYDRATASE"/>
    <property type="match status" value="1"/>
</dbReference>
<dbReference type="HAMAP" id="MF_00406">
    <property type="entry name" value="FabZ"/>
    <property type="match status" value="1"/>
</dbReference>
<comment type="subcellular location">
    <subcellularLocation>
        <location evidence="2 10">Cytoplasm</location>
    </subcellularLocation>
</comment>
<organism evidence="11 12">
    <name type="scientific">Ornithinibacillus salinisoli</name>
    <dbReference type="NCBI Taxonomy" id="1848459"/>
    <lineage>
        <taxon>Bacteria</taxon>
        <taxon>Bacillati</taxon>
        <taxon>Bacillota</taxon>
        <taxon>Bacilli</taxon>
        <taxon>Bacillales</taxon>
        <taxon>Bacillaceae</taxon>
        <taxon>Ornithinibacillus</taxon>
    </lineage>
</organism>
<dbReference type="InterPro" id="IPR010084">
    <property type="entry name" value="FabZ"/>
</dbReference>
<evidence type="ECO:0000313" key="11">
    <source>
        <dbReference type="EMBL" id="MFD2044455.1"/>
    </source>
</evidence>
<dbReference type="SUPFAM" id="SSF54637">
    <property type="entry name" value="Thioesterase/thiol ester dehydrase-isomerase"/>
    <property type="match status" value="1"/>
</dbReference>
<evidence type="ECO:0000256" key="5">
    <source>
        <dbReference type="ARBA" id="ARBA00022516"/>
    </source>
</evidence>
<dbReference type="Pfam" id="PF07977">
    <property type="entry name" value="FabA"/>
    <property type="match status" value="1"/>
</dbReference>
<evidence type="ECO:0000256" key="3">
    <source>
        <dbReference type="ARBA" id="ARBA00009174"/>
    </source>
</evidence>
<dbReference type="CDD" id="cd01288">
    <property type="entry name" value="FabZ"/>
    <property type="match status" value="1"/>
</dbReference>
<reference evidence="12" key="1">
    <citation type="journal article" date="2019" name="Int. J. Syst. Evol. Microbiol.">
        <title>The Global Catalogue of Microorganisms (GCM) 10K type strain sequencing project: providing services to taxonomists for standard genome sequencing and annotation.</title>
        <authorList>
            <consortium name="The Broad Institute Genomics Platform"/>
            <consortium name="The Broad Institute Genome Sequencing Center for Infectious Disease"/>
            <person name="Wu L."/>
            <person name="Ma J."/>
        </authorList>
    </citation>
    <scope>NUCLEOTIDE SEQUENCE [LARGE SCALE GENOMIC DNA]</scope>
    <source>
        <strain evidence="12">R28</strain>
    </source>
</reference>
<evidence type="ECO:0000256" key="4">
    <source>
        <dbReference type="ARBA" id="ARBA00022490"/>
    </source>
</evidence>
<evidence type="ECO:0000256" key="1">
    <source>
        <dbReference type="ARBA" id="ARBA00001055"/>
    </source>
</evidence>
<name>A0ABW4W0Z0_9BACI</name>
<evidence type="ECO:0000256" key="8">
    <source>
        <dbReference type="ARBA" id="ARBA00023239"/>
    </source>
</evidence>
<keyword evidence="12" id="KW-1185">Reference proteome</keyword>
<dbReference type="Gene3D" id="3.10.129.10">
    <property type="entry name" value="Hotdog Thioesterase"/>
    <property type="match status" value="1"/>
</dbReference>
<comment type="catalytic activity">
    <reaction evidence="1 10">
        <text>a (3R)-hydroxyacyl-[ACP] = a (2E)-enoyl-[ACP] + H2O</text>
        <dbReference type="Rhea" id="RHEA:13097"/>
        <dbReference type="Rhea" id="RHEA-COMP:9925"/>
        <dbReference type="Rhea" id="RHEA-COMP:9945"/>
        <dbReference type="ChEBI" id="CHEBI:15377"/>
        <dbReference type="ChEBI" id="CHEBI:78784"/>
        <dbReference type="ChEBI" id="CHEBI:78827"/>
        <dbReference type="EC" id="4.2.1.59"/>
    </reaction>
</comment>
<dbReference type="NCBIfam" id="NF000582">
    <property type="entry name" value="PRK00006.1"/>
    <property type="match status" value="1"/>
</dbReference>
<evidence type="ECO:0000256" key="10">
    <source>
        <dbReference type="HAMAP-Rule" id="MF_00406"/>
    </source>
</evidence>
<keyword evidence="4 10" id="KW-0963">Cytoplasm</keyword>
<dbReference type="InterPro" id="IPR029069">
    <property type="entry name" value="HotDog_dom_sf"/>
</dbReference>
<dbReference type="Proteomes" id="UP001597383">
    <property type="component" value="Unassembled WGS sequence"/>
</dbReference>
<dbReference type="RefSeq" id="WP_377556316.1">
    <property type="nucleotide sequence ID" value="NZ_JBHUHQ010000015.1"/>
</dbReference>
<evidence type="ECO:0000313" key="12">
    <source>
        <dbReference type="Proteomes" id="UP001597383"/>
    </source>
</evidence>
<comment type="function">
    <text evidence="9 10">Involved in unsaturated fatty acids biosynthesis. Catalyzes the dehydration of short chain beta-hydroxyacyl-ACPs and long chain saturated and unsaturated beta-hydroxyacyl-ACPs.</text>
</comment>
<dbReference type="NCBIfam" id="TIGR01750">
    <property type="entry name" value="fabZ"/>
    <property type="match status" value="1"/>
</dbReference>
<dbReference type="EMBL" id="JBHUHQ010000015">
    <property type="protein sequence ID" value="MFD2044455.1"/>
    <property type="molecule type" value="Genomic_DNA"/>
</dbReference>
<dbReference type="PANTHER" id="PTHR30272:SF1">
    <property type="entry name" value="3-HYDROXYACYL-[ACYL-CARRIER-PROTEIN] DEHYDRATASE"/>
    <property type="match status" value="1"/>
</dbReference>
<evidence type="ECO:0000256" key="2">
    <source>
        <dbReference type="ARBA" id="ARBA00004496"/>
    </source>
</evidence>
<sequence length="139" mass="15431">MNIEQIQEVIPHRYPFLLVDKVEEMEEGKRVVGLKNVTINEPFFQGHFPEYAVMPGVLIVEALAQVGAISILGKEENKGKLGFLAGIDKCRFKRQVRPGDQLRLEVEITRLKGPIGKGKGIATVNGEVACEAEIMFAIK</sequence>
<feature type="active site" evidence="10">
    <location>
        <position position="47"/>
    </location>
</feature>